<dbReference type="SUPFAM" id="SSF53383">
    <property type="entry name" value="PLP-dependent transferases"/>
    <property type="match status" value="1"/>
</dbReference>
<dbReference type="PANTHER" id="PTHR43525:SF1">
    <property type="entry name" value="PROTEIN MALY"/>
    <property type="match status" value="1"/>
</dbReference>
<dbReference type="InterPro" id="IPR051798">
    <property type="entry name" value="Class-II_PLP-Dep_Aminotrans"/>
</dbReference>
<dbReference type="EC" id="4.4.1.13" evidence="2"/>
<evidence type="ECO:0000256" key="1">
    <source>
        <dbReference type="ARBA" id="ARBA00001933"/>
    </source>
</evidence>
<name>A0A0M6W886_LACPA</name>
<dbReference type="CDD" id="cd00609">
    <property type="entry name" value="AAT_like"/>
    <property type="match status" value="1"/>
</dbReference>
<reference evidence="7" key="1">
    <citation type="journal article" date="2015" name="Front. Microbiol.">
        <title>The vaginal isolate Lactobacillus paracasei LPC-S01 (DSM 26760) is suitable for oral administration.</title>
        <authorList>
            <person name="Balzaretti S."/>
            <person name="Taverniti V."/>
            <person name="Rondini G."/>
            <person name="Marcolegio G."/>
            <person name="Minuzzo M."/>
            <person name="Remagni M.C."/>
            <person name="Fiore W."/>
            <person name="Arioli S."/>
            <person name="Guglielmetti S."/>
        </authorList>
    </citation>
    <scope>NUCLEOTIDE SEQUENCE</scope>
    <source>
        <strain evidence="7">LPC-S01</strain>
    </source>
</reference>
<dbReference type="InterPro" id="IPR015421">
    <property type="entry name" value="PyrdxlP-dep_Trfase_major"/>
</dbReference>
<protein>
    <recommendedName>
        <fullName evidence="2">cysteine-S-conjugate beta-lyase</fullName>
        <ecNumber evidence="2">4.4.1.13</ecNumber>
    </recommendedName>
</protein>
<evidence type="ECO:0000259" key="6">
    <source>
        <dbReference type="Pfam" id="PF00155"/>
    </source>
</evidence>
<proteinExistence type="inferred from homology"/>
<keyword evidence="3" id="KW-0663">Pyridoxal phosphate</keyword>
<dbReference type="InterPro" id="IPR015422">
    <property type="entry name" value="PyrdxlP-dep_Trfase_small"/>
</dbReference>
<dbReference type="InterPro" id="IPR004839">
    <property type="entry name" value="Aminotransferase_I/II_large"/>
</dbReference>
<dbReference type="GO" id="GO:0008483">
    <property type="term" value="F:transaminase activity"/>
    <property type="evidence" value="ECO:0007669"/>
    <property type="project" value="UniProtKB-KW"/>
</dbReference>
<dbReference type="Gene3D" id="3.40.640.10">
    <property type="entry name" value="Type I PLP-dependent aspartate aminotransferase-like (Major domain)"/>
    <property type="match status" value="1"/>
</dbReference>
<evidence type="ECO:0000256" key="3">
    <source>
        <dbReference type="ARBA" id="ARBA00022898"/>
    </source>
</evidence>
<dbReference type="PANTHER" id="PTHR43525">
    <property type="entry name" value="PROTEIN MALY"/>
    <property type="match status" value="1"/>
</dbReference>
<comment type="similarity">
    <text evidence="5">Belongs to the class-II pyridoxal-phosphate-dependent aminotransferase family. MalY/PatB cystathionine beta-lyase subfamily.</text>
</comment>
<dbReference type="Gene3D" id="3.90.1150.10">
    <property type="entry name" value="Aspartate Aminotransferase, domain 1"/>
    <property type="match status" value="1"/>
</dbReference>
<dbReference type="InterPro" id="IPR027619">
    <property type="entry name" value="C-S_lyase_PatB-like"/>
</dbReference>
<evidence type="ECO:0000256" key="4">
    <source>
        <dbReference type="ARBA" id="ARBA00023239"/>
    </source>
</evidence>
<accession>A0A0M6W886</accession>
<evidence type="ECO:0000313" key="7">
    <source>
        <dbReference type="EMBL" id="CRL16872.1"/>
    </source>
</evidence>
<dbReference type="InterPro" id="IPR015424">
    <property type="entry name" value="PyrdxlP-dep_Trfase"/>
</dbReference>
<evidence type="ECO:0000256" key="5">
    <source>
        <dbReference type="ARBA" id="ARBA00037974"/>
    </source>
</evidence>
<organism evidence="7">
    <name type="scientific">Lacticaseibacillus paracasei</name>
    <name type="common">Lactobacillus paracasei</name>
    <dbReference type="NCBI Taxonomy" id="1597"/>
    <lineage>
        <taxon>Bacteria</taxon>
        <taxon>Bacillati</taxon>
        <taxon>Bacillota</taxon>
        <taxon>Bacilli</taxon>
        <taxon>Lactobacillales</taxon>
        <taxon>Lactobacillaceae</taxon>
        <taxon>Lacticaseibacillus</taxon>
    </lineage>
</organism>
<dbReference type="AlphaFoldDB" id="A0A0M6W886"/>
<dbReference type="GO" id="GO:0030170">
    <property type="term" value="F:pyridoxal phosphate binding"/>
    <property type="evidence" value="ECO:0007669"/>
    <property type="project" value="InterPro"/>
</dbReference>
<comment type="cofactor">
    <cofactor evidence="1">
        <name>pyridoxal 5'-phosphate</name>
        <dbReference type="ChEBI" id="CHEBI:597326"/>
    </cofactor>
</comment>
<dbReference type="Pfam" id="PF00155">
    <property type="entry name" value="Aminotran_1_2"/>
    <property type="match status" value="1"/>
</dbReference>
<keyword evidence="4" id="KW-0456">Lyase</keyword>
<keyword evidence="7" id="KW-0808">Transferase</keyword>
<dbReference type="GO" id="GO:0047804">
    <property type="term" value="F:cysteine-S-conjugate beta-lyase activity"/>
    <property type="evidence" value="ECO:0007669"/>
    <property type="project" value="UniProtKB-EC"/>
</dbReference>
<dbReference type="NCBIfam" id="TIGR04350">
    <property type="entry name" value="C_S_lyase_PatB"/>
    <property type="match status" value="1"/>
</dbReference>
<keyword evidence="7" id="KW-0032">Aminotransferase</keyword>
<feature type="domain" description="Aminotransferase class I/classII large" evidence="6">
    <location>
        <begin position="59"/>
        <end position="384"/>
    </location>
</feature>
<sequence length="413" mass="46228">MSQFDTLFDRKAGNARKWADSVLAKKFGLTPNAIPMDLADLDFPVAPPIHDAVMARAAVSDYSYTYIPDAFNETVIAWNARRFGLELEADWLKLSYGTVPTLHYIVQAFTAVGESVLINTPAYDPFAEAVEHNQRQLITSPLKLENDRYVFDFEDLADKMARPDVKVFILCSPQNPSGRVWTAEELEQVGDLCLQHHVLLVSDEIHRDIVYPGVHFTSIWQACPAIRDHSILCLSPNKAFNLGGLKTSYVVIPDAGIRDRLAQQFAANSITSPNSFAIPALIAAYTKCDAWLDEMVAYVADNFAYLRDRLAEIPEMQVMPAESGFLAWIDVRRLFADEAELKRFFTACDLSCVVGSYFVADGEGFVRLNIGMPRPLLKEALDRILAIYATWHQQEAPVPNKSRKAKSPTATLF</sequence>
<dbReference type="EMBL" id="LN846901">
    <property type="protein sequence ID" value="CRL16872.1"/>
    <property type="molecule type" value="Genomic_DNA"/>
</dbReference>
<evidence type="ECO:0000256" key="2">
    <source>
        <dbReference type="ARBA" id="ARBA00012224"/>
    </source>
</evidence>